<dbReference type="AlphaFoldDB" id="A0A200JDH7"/>
<evidence type="ECO:0000313" key="4">
    <source>
        <dbReference type="Proteomes" id="UP000196151"/>
    </source>
</evidence>
<evidence type="ECO:0000256" key="1">
    <source>
        <dbReference type="SAM" id="SignalP"/>
    </source>
</evidence>
<proteinExistence type="predicted"/>
<protein>
    <submittedName>
        <fullName evidence="2">Uncharacterized protein</fullName>
    </submittedName>
</protein>
<keyword evidence="1" id="KW-0732">Signal</keyword>
<reference evidence="3" key="3">
    <citation type="submission" date="2024-03" db="EMBL/GenBank/DDBJ databases">
        <title>The Genome Sequence of Enterococcus sp. DIV0238c.</title>
        <authorList>
            <consortium name="The Broad Institute Genomics Platform"/>
            <consortium name="The Broad Institute Microbial Omics Core"/>
            <consortium name="The Broad Institute Genomic Center for Infectious Diseases"/>
            <person name="Earl A."/>
            <person name="Manson A."/>
            <person name="Gilmore M."/>
            <person name="Schwartman J."/>
            <person name="Shea T."/>
            <person name="Abouelleil A."/>
            <person name="Cao P."/>
            <person name="Chapman S."/>
            <person name="Cusick C."/>
            <person name="Young S."/>
            <person name="Neafsey D."/>
            <person name="Nusbaum C."/>
            <person name="Birren B."/>
        </authorList>
    </citation>
    <scope>NUCLEOTIDE SEQUENCE</scope>
    <source>
        <strain evidence="3">9D6_DIV0238</strain>
    </source>
</reference>
<dbReference type="Proteomes" id="UP000196151">
    <property type="component" value="Chromosome"/>
</dbReference>
<dbReference type="EMBL" id="CP147246">
    <property type="protein sequence ID" value="WYJ95258.1"/>
    <property type="molecule type" value="Genomic_DNA"/>
</dbReference>
<accession>A0A200JDH7</accession>
<dbReference type="EMBL" id="NIBQ01000001">
    <property type="protein sequence ID" value="OUZ34730.1"/>
    <property type="molecule type" value="Genomic_DNA"/>
</dbReference>
<dbReference type="PROSITE" id="PS51257">
    <property type="entry name" value="PROKAR_LIPOPROTEIN"/>
    <property type="match status" value="1"/>
</dbReference>
<dbReference type="OrthoDB" id="9834299at2"/>
<gene>
    <name evidence="2" type="ORF">A5889_000205</name>
    <name evidence="3" type="ORF">A5889_002806</name>
</gene>
<keyword evidence="4" id="KW-1185">Reference proteome</keyword>
<reference evidence="2" key="1">
    <citation type="submission" date="2017-05" db="EMBL/GenBank/DDBJ databases">
        <title>The Genome Sequence of Enterococcus sp. 9D6_DIV0238.</title>
        <authorList>
            <consortium name="The Broad Institute Genomics Platform"/>
            <consortium name="The Broad Institute Genomic Center for Infectious Diseases"/>
            <person name="Earl A."/>
            <person name="Manson A."/>
            <person name="Schwartman J."/>
            <person name="Gilmore M."/>
            <person name="Abouelleil A."/>
            <person name="Cao P."/>
            <person name="Chapman S."/>
            <person name="Cusick C."/>
            <person name="Shea T."/>
            <person name="Young S."/>
            <person name="Neafsey D."/>
            <person name="Nusbaum C."/>
            <person name="Birren B."/>
        </authorList>
    </citation>
    <scope>NUCLEOTIDE SEQUENCE [LARGE SCALE GENOMIC DNA]</scope>
    <source>
        <strain evidence="2">9D6_DIV0238</strain>
    </source>
</reference>
<dbReference type="RefSeq" id="WP_087639424.1">
    <property type="nucleotide sequence ID" value="NZ_CP147246.1"/>
</dbReference>
<organism evidence="2">
    <name type="scientific">Candidatus Enterococcus dunnyi</name>
    <dbReference type="NCBI Taxonomy" id="1834192"/>
    <lineage>
        <taxon>Bacteria</taxon>
        <taxon>Bacillati</taxon>
        <taxon>Bacillota</taxon>
        <taxon>Bacilli</taxon>
        <taxon>Lactobacillales</taxon>
        <taxon>Enterococcaceae</taxon>
        <taxon>Enterococcus</taxon>
    </lineage>
</organism>
<evidence type="ECO:0000313" key="2">
    <source>
        <dbReference type="EMBL" id="OUZ34730.1"/>
    </source>
</evidence>
<name>A0A200JDH7_9ENTE</name>
<evidence type="ECO:0000313" key="3">
    <source>
        <dbReference type="EMBL" id="WYJ95258.1"/>
    </source>
</evidence>
<sequence>MEKIRMMTFAGLMVIFCSCFAGNVAVASAESSNDRIVKEGNVNIRFNKIDTITIGDGIKPLFPQSDGKPEFVRIHVTTAGFPPVLRWYSNGKKSGYLTKESHHSQAPGIIWFITYSGYIK</sequence>
<reference evidence="3" key="2">
    <citation type="submission" date="2017-05" db="EMBL/GenBank/DDBJ databases">
        <authorList>
            <consortium name="The Broad Institute Genomics Platform"/>
            <consortium name="The Broad Institute Genomic Center for Infectious Diseases"/>
            <person name="Earl A."/>
            <person name="Manson A."/>
            <person name="Schwartman J."/>
            <person name="Gilmore M."/>
            <person name="Abouelleil A."/>
            <person name="Cao P."/>
            <person name="Chapman S."/>
            <person name="Cusick C."/>
            <person name="Shea T."/>
            <person name="Young S."/>
            <person name="Neafsey D."/>
            <person name="Nusbaum C."/>
            <person name="Birren B."/>
        </authorList>
    </citation>
    <scope>NUCLEOTIDE SEQUENCE</scope>
    <source>
        <strain evidence="3">9D6_DIV0238</strain>
    </source>
</reference>
<feature type="chain" id="PRO_5038661948" evidence="1">
    <location>
        <begin position="22"/>
        <end position="120"/>
    </location>
</feature>
<feature type="signal peptide" evidence="1">
    <location>
        <begin position="1"/>
        <end position="21"/>
    </location>
</feature>